<gene>
    <name evidence="2" type="ORF">QTG54_007161</name>
</gene>
<keyword evidence="3" id="KW-1185">Reference proteome</keyword>
<name>A0AAD8YA15_9STRA</name>
<evidence type="ECO:0000313" key="3">
    <source>
        <dbReference type="Proteomes" id="UP001224775"/>
    </source>
</evidence>
<dbReference type="AlphaFoldDB" id="A0AAD8YA15"/>
<sequence length="281" mass="32351">MTDSQQMVLANETDENHHDGAITVYTPSSTDLVIHDPERFHFLSPKSNIRQFESEVLKRQAEYSSRISDLEGRLALFHARLAIESAERGREHASTMEDFVNVPLEEAMIRSLQKIETDFVRPIMDHKRADDLQQQQQQQQRQQQESDVTDNSLPNIVSIERRANLLEAQMNHHNHVTLFQSRRKNFDTIDEVGRQKLQPSLALEMTKADKREGGLIRRFEAAAGEYTRRLAELQAARVAALGYIQKEITALDLRDATRIESHLAEIKKLKDMVLEEREISG</sequence>
<dbReference type="Proteomes" id="UP001224775">
    <property type="component" value="Unassembled WGS sequence"/>
</dbReference>
<feature type="region of interest" description="Disordered" evidence="1">
    <location>
        <begin position="128"/>
        <end position="153"/>
    </location>
</feature>
<evidence type="ECO:0000313" key="2">
    <source>
        <dbReference type="EMBL" id="KAK1742596.1"/>
    </source>
</evidence>
<feature type="compositionally biased region" description="Low complexity" evidence="1">
    <location>
        <begin position="133"/>
        <end position="143"/>
    </location>
</feature>
<reference evidence="2" key="1">
    <citation type="submission" date="2023-06" db="EMBL/GenBank/DDBJ databases">
        <title>Survivors Of The Sea: Transcriptome response of Skeletonema marinoi to long-term dormancy.</title>
        <authorList>
            <person name="Pinder M.I.M."/>
            <person name="Kourtchenko O."/>
            <person name="Robertson E.K."/>
            <person name="Larsson T."/>
            <person name="Maumus F."/>
            <person name="Osuna-Cruz C.M."/>
            <person name="Vancaester E."/>
            <person name="Stenow R."/>
            <person name="Vandepoele K."/>
            <person name="Ploug H."/>
            <person name="Bruchert V."/>
            <person name="Godhe A."/>
            <person name="Topel M."/>
        </authorList>
    </citation>
    <scope>NUCLEOTIDE SEQUENCE</scope>
    <source>
        <strain evidence="2">R05AC</strain>
    </source>
</reference>
<dbReference type="EMBL" id="JATAAI010000011">
    <property type="protein sequence ID" value="KAK1742596.1"/>
    <property type="molecule type" value="Genomic_DNA"/>
</dbReference>
<proteinExistence type="predicted"/>
<organism evidence="2 3">
    <name type="scientific">Skeletonema marinoi</name>
    <dbReference type="NCBI Taxonomy" id="267567"/>
    <lineage>
        <taxon>Eukaryota</taxon>
        <taxon>Sar</taxon>
        <taxon>Stramenopiles</taxon>
        <taxon>Ochrophyta</taxon>
        <taxon>Bacillariophyta</taxon>
        <taxon>Coscinodiscophyceae</taxon>
        <taxon>Thalassiosirophycidae</taxon>
        <taxon>Thalassiosirales</taxon>
        <taxon>Skeletonemataceae</taxon>
        <taxon>Skeletonema</taxon>
        <taxon>Skeletonema marinoi-dohrnii complex</taxon>
    </lineage>
</organism>
<evidence type="ECO:0000256" key="1">
    <source>
        <dbReference type="SAM" id="MobiDB-lite"/>
    </source>
</evidence>
<comment type="caution">
    <text evidence="2">The sequence shown here is derived from an EMBL/GenBank/DDBJ whole genome shotgun (WGS) entry which is preliminary data.</text>
</comment>
<accession>A0AAD8YA15</accession>
<protein>
    <submittedName>
        <fullName evidence="2">Uncharacterized protein</fullName>
    </submittedName>
</protein>